<gene>
    <name evidence="1" type="ORF">SAMEA104719789_01391</name>
</gene>
<sequence>MNSKELSKVIFALQQVFEWKYSHPSPPKGRGVLEIMLPKEGGGGTQTPTCEIRVGVLLLRYDPA</sequence>
<protein>
    <submittedName>
        <fullName evidence="1">Uncharacterized protein</fullName>
    </submittedName>
</protein>
<organism evidence="1 2">
    <name type="scientific">Candidatus Ornithobacterium hominis</name>
    <dbReference type="NCBI Taxonomy" id="2497989"/>
    <lineage>
        <taxon>Bacteria</taxon>
        <taxon>Pseudomonadati</taxon>
        <taxon>Bacteroidota</taxon>
        <taxon>Flavobacteriia</taxon>
        <taxon>Flavobacteriales</taxon>
        <taxon>Weeksellaceae</taxon>
        <taxon>Ornithobacterium</taxon>
    </lineage>
</organism>
<proteinExistence type="predicted"/>
<dbReference type="EMBL" id="UNSC01000007">
    <property type="protein sequence ID" value="SZD73937.1"/>
    <property type="molecule type" value="Genomic_DNA"/>
</dbReference>
<name>A0A383U2X7_9FLAO</name>
<accession>A0A383U2X7</accession>
<keyword evidence="2" id="KW-1185">Reference proteome</keyword>
<reference evidence="1 2" key="1">
    <citation type="submission" date="2018-09" db="EMBL/GenBank/DDBJ databases">
        <authorList>
            <consortium name="Pathogen Informatics"/>
        </authorList>
    </citation>
    <scope>NUCLEOTIDE SEQUENCE [LARGE SCALE GENOMIC DNA]</scope>
    <source>
        <strain evidence="1 2">OH-22767</strain>
    </source>
</reference>
<dbReference type="AlphaFoldDB" id="A0A383U2X7"/>
<evidence type="ECO:0000313" key="1">
    <source>
        <dbReference type="EMBL" id="SZD73937.1"/>
    </source>
</evidence>
<evidence type="ECO:0000313" key="2">
    <source>
        <dbReference type="Proteomes" id="UP000262142"/>
    </source>
</evidence>
<dbReference type="Proteomes" id="UP000262142">
    <property type="component" value="Unassembled WGS sequence"/>
</dbReference>